<dbReference type="Proteomes" id="UP001341840">
    <property type="component" value="Unassembled WGS sequence"/>
</dbReference>
<organism evidence="1 2">
    <name type="scientific">Stylosanthes scabra</name>
    <dbReference type="NCBI Taxonomy" id="79078"/>
    <lineage>
        <taxon>Eukaryota</taxon>
        <taxon>Viridiplantae</taxon>
        <taxon>Streptophyta</taxon>
        <taxon>Embryophyta</taxon>
        <taxon>Tracheophyta</taxon>
        <taxon>Spermatophyta</taxon>
        <taxon>Magnoliopsida</taxon>
        <taxon>eudicotyledons</taxon>
        <taxon>Gunneridae</taxon>
        <taxon>Pentapetalae</taxon>
        <taxon>rosids</taxon>
        <taxon>fabids</taxon>
        <taxon>Fabales</taxon>
        <taxon>Fabaceae</taxon>
        <taxon>Papilionoideae</taxon>
        <taxon>50 kb inversion clade</taxon>
        <taxon>dalbergioids sensu lato</taxon>
        <taxon>Dalbergieae</taxon>
        <taxon>Pterocarpus clade</taxon>
        <taxon>Stylosanthes</taxon>
    </lineage>
</organism>
<dbReference type="EMBL" id="JASCZI010121472">
    <property type="protein sequence ID" value="MED6161892.1"/>
    <property type="molecule type" value="Genomic_DNA"/>
</dbReference>
<reference evidence="1 2" key="1">
    <citation type="journal article" date="2023" name="Plants (Basel)">
        <title>Bridging the Gap: Combining Genomics and Transcriptomics Approaches to Understand Stylosanthes scabra, an Orphan Legume from the Brazilian Caatinga.</title>
        <authorList>
            <person name="Ferreira-Neto J.R.C."/>
            <person name="da Silva M.D."/>
            <person name="Binneck E."/>
            <person name="de Melo N.F."/>
            <person name="da Silva R.H."/>
            <person name="de Melo A.L.T.M."/>
            <person name="Pandolfi V."/>
            <person name="Bustamante F.O."/>
            <person name="Brasileiro-Vidal A.C."/>
            <person name="Benko-Iseppon A.M."/>
        </authorList>
    </citation>
    <scope>NUCLEOTIDE SEQUENCE [LARGE SCALE GENOMIC DNA]</scope>
    <source>
        <tissue evidence="1">Leaves</tissue>
    </source>
</reference>
<keyword evidence="2" id="KW-1185">Reference proteome</keyword>
<protein>
    <submittedName>
        <fullName evidence="1">Uncharacterized protein</fullName>
    </submittedName>
</protein>
<evidence type="ECO:0000313" key="2">
    <source>
        <dbReference type="Proteomes" id="UP001341840"/>
    </source>
</evidence>
<proteinExistence type="predicted"/>
<comment type="caution">
    <text evidence="1">The sequence shown here is derived from an EMBL/GenBank/DDBJ whole genome shotgun (WGS) entry which is preliminary data.</text>
</comment>
<sequence>MDYLSKRSSTSEFPPSAPTGLAVFPKLNPSLTACFTVLTLKKPGDYWRSSFLPPHLLRGIGGWSFIGLSVNDVPRMIHLNWWRTFCGFSGNQEMIRSSMVIAKLPSIASLQLELFFRIANSGGATRSLVPRKLDPPETFNAIANDELRLTEFHVVTRVVEVRGECIVTIEDVLYIFGLPIDGKPVMGRTDNIESLLDEQCMACFGRKPGRMIDLNRI</sequence>
<gene>
    <name evidence="1" type="ORF">PIB30_065054</name>
</gene>
<evidence type="ECO:0000313" key="1">
    <source>
        <dbReference type="EMBL" id="MED6161892.1"/>
    </source>
</evidence>
<accession>A0ABU6UMJ4</accession>
<name>A0ABU6UMJ4_9FABA</name>